<evidence type="ECO:0000256" key="6">
    <source>
        <dbReference type="ARBA" id="ARBA00023136"/>
    </source>
</evidence>
<feature type="transmembrane region" description="Helical" evidence="11">
    <location>
        <begin position="12"/>
        <end position="37"/>
    </location>
</feature>
<reference evidence="13 14" key="1">
    <citation type="submission" date="2018-10" db="EMBL/GenBank/DDBJ databases">
        <title>Genomic Encyclopedia of Type Strains, Phase IV (KMG-IV): sequencing the most valuable type-strain genomes for metagenomic binning, comparative biology and taxonomic classification.</title>
        <authorList>
            <person name="Goeker M."/>
        </authorList>
    </citation>
    <scope>NUCLEOTIDE SEQUENCE [LARGE SCALE GENOMIC DNA]</scope>
    <source>
        <strain evidence="13 14">DSM 15521</strain>
    </source>
</reference>
<dbReference type="AlphaFoldDB" id="A0A420W9J5"/>
<dbReference type="SUPFAM" id="SSF81340">
    <property type="entry name" value="Clc chloride channel"/>
    <property type="match status" value="1"/>
</dbReference>
<feature type="domain" description="CBS" evidence="12">
    <location>
        <begin position="424"/>
        <end position="480"/>
    </location>
</feature>
<evidence type="ECO:0000256" key="4">
    <source>
        <dbReference type="ARBA" id="ARBA00022989"/>
    </source>
</evidence>
<evidence type="ECO:0000256" key="1">
    <source>
        <dbReference type="ARBA" id="ARBA00004141"/>
    </source>
</evidence>
<keyword evidence="8" id="KW-0868">Chloride</keyword>
<keyword evidence="10" id="KW-0129">CBS domain</keyword>
<comment type="subcellular location">
    <subcellularLocation>
        <location evidence="1">Membrane</location>
        <topology evidence="1">Multi-pass membrane protein</topology>
    </subcellularLocation>
</comment>
<dbReference type="Gene3D" id="3.10.580.10">
    <property type="entry name" value="CBS-domain"/>
    <property type="match status" value="1"/>
</dbReference>
<evidence type="ECO:0000313" key="14">
    <source>
        <dbReference type="Proteomes" id="UP000280881"/>
    </source>
</evidence>
<keyword evidence="14" id="KW-1185">Reference proteome</keyword>
<keyword evidence="9" id="KW-0407">Ion channel</keyword>
<dbReference type="EMBL" id="RBIE01000001">
    <property type="protein sequence ID" value="RKQ63945.1"/>
    <property type="molecule type" value="Genomic_DNA"/>
</dbReference>
<dbReference type="PANTHER" id="PTHR43427">
    <property type="entry name" value="CHLORIDE CHANNEL PROTEIN CLC-E"/>
    <property type="match status" value="1"/>
</dbReference>
<dbReference type="Gene3D" id="3.90.1280.20">
    <property type="match status" value="1"/>
</dbReference>
<comment type="caution">
    <text evidence="13">The sequence shown here is derived from an EMBL/GenBank/DDBJ whole genome shotgun (WGS) entry which is preliminary data.</text>
</comment>
<sequence>MISQVKQNLRHFFLIPVLLGLLGGLSAFLFRALISLFNSLFNSSFGSPAYYPFVIPIIFSITFLISRKLLVSPENVTIDEIARKVALERGGFDPKKGLLILGFTSFNIGFGAPVGREGPIAKLGGVLAELVNKVLKVDGLHFPIYLTCGISSALSATFNAPVAAVLFGAEVVLGKINSYILIPLIVSSATATVVARYFLGDFRAFWVPHLSYDSSELPLFLVVSVLAAASVLLILNLLKFFTYLRSSLKDYWYFAVITCGLLVGFLLWMFPQTVGVGYEQVTLLFKGAYSPEKAGEIAFIKALAVCLTFGSGVFGGFMAPAIFIGAFGGFSVGSFISSTPGAFALAGAAAFLTGISGAPLRSSLIIVELTHSYQLIVPILFTSAFTNYFLGAFSQVRFFKRTLYHKGIDVEKLFPVKEVSIGKFVTFVEPVNESSPVSLLKERFLKEAERYIPVVNDDNRLVGIVSVRDLRLTLFFGEDLKVRDVMTSEPFFIYKDSSLSDLIKAISLLDRGKIPVVERDRSYVGMFSCDDFLKALTFRK</sequence>
<dbReference type="Pfam" id="PF00571">
    <property type="entry name" value="CBS"/>
    <property type="match status" value="2"/>
</dbReference>
<feature type="transmembrane region" description="Helical" evidence="11">
    <location>
        <begin position="297"/>
        <end position="330"/>
    </location>
</feature>
<evidence type="ECO:0000256" key="3">
    <source>
        <dbReference type="ARBA" id="ARBA00022692"/>
    </source>
</evidence>
<organism evidence="13 14">
    <name type="scientific">Thermovibrio guaymasensis</name>
    <dbReference type="NCBI Taxonomy" id="240167"/>
    <lineage>
        <taxon>Bacteria</taxon>
        <taxon>Pseudomonadati</taxon>
        <taxon>Aquificota</taxon>
        <taxon>Aquificia</taxon>
        <taxon>Desulfurobacteriales</taxon>
        <taxon>Desulfurobacteriaceae</taxon>
        <taxon>Thermovibrio</taxon>
    </lineage>
</organism>
<evidence type="ECO:0000256" key="7">
    <source>
        <dbReference type="ARBA" id="ARBA00023173"/>
    </source>
</evidence>
<feature type="transmembrane region" description="Helical" evidence="11">
    <location>
        <begin position="179"/>
        <end position="199"/>
    </location>
</feature>
<evidence type="ECO:0000313" key="13">
    <source>
        <dbReference type="EMBL" id="RKQ63945.1"/>
    </source>
</evidence>
<dbReference type="PRINTS" id="PR00762">
    <property type="entry name" value="CLCHANNEL"/>
</dbReference>
<evidence type="ECO:0000256" key="11">
    <source>
        <dbReference type="SAM" id="Phobius"/>
    </source>
</evidence>
<dbReference type="InterPro" id="IPR014743">
    <property type="entry name" value="Cl-channel_core"/>
</dbReference>
<keyword evidence="7" id="KW-0869">Chloride channel</keyword>
<gene>
    <name evidence="13" type="ORF">C7457_0834</name>
</gene>
<feature type="transmembrane region" description="Helical" evidence="11">
    <location>
        <begin position="250"/>
        <end position="270"/>
    </location>
</feature>
<protein>
    <submittedName>
        <fullName evidence="13">CIC family chloride channel protein</fullName>
    </submittedName>
</protein>
<dbReference type="CDD" id="cd00400">
    <property type="entry name" value="Voltage_gated_ClC"/>
    <property type="match status" value="1"/>
</dbReference>
<dbReference type="GO" id="GO:0005254">
    <property type="term" value="F:chloride channel activity"/>
    <property type="evidence" value="ECO:0007669"/>
    <property type="project" value="UniProtKB-KW"/>
</dbReference>
<dbReference type="OrthoDB" id="9812438at2"/>
<dbReference type="InterPro" id="IPR000644">
    <property type="entry name" value="CBS_dom"/>
</dbReference>
<evidence type="ECO:0000256" key="5">
    <source>
        <dbReference type="ARBA" id="ARBA00023065"/>
    </source>
</evidence>
<evidence type="ECO:0000259" key="12">
    <source>
        <dbReference type="PROSITE" id="PS51371"/>
    </source>
</evidence>
<evidence type="ECO:0000256" key="2">
    <source>
        <dbReference type="ARBA" id="ARBA00022448"/>
    </source>
</evidence>
<keyword evidence="4 11" id="KW-1133">Transmembrane helix</keyword>
<dbReference type="SUPFAM" id="SSF54631">
    <property type="entry name" value="CBS-domain pair"/>
    <property type="match status" value="1"/>
</dbReference>
<evidence type="ECO:0000256" key="8">
    <source>
        <dbReference type="ARBA" id="ARBA00023214"/>
    </source>
</evidence>
<feature type="transmembrane region" description="Helical" evidence="11">
    <location>
        <begin position="219"/>
        <end position="238"/>
    </location>
</feature>
<dbReference type="InterPro" id="IPR001807">
    <property type="entry name" value="ClC"/>
</dbReference>
<keyword evidence="5" id="KW-0406">Ion transport</keyword>
<dbReference type="Gene3D" id="1.10.3080.10">
    <property type="entry name" value="Clc chloride channel"/>
    <property type="match status" value="1"/>
</dbReference>
<dbReference type="InterPro" id="IPR050368">
    <property type="entry name" value="ClC-type_chloride_channel"/>
</dbReference>
<accession>A0A420W9J5</accession>
<dbReference type="PANTHER" id="PTHR43427:SF6">
    <property type="entry name" value="CHLORIDE CHANNEL PROTEIN CLC-E"/>
    <property type="match status" value="1"/>
</dbReference>
<dbReference type="PROSITE" id="PS51371">
    <property type="entry name" value="CBS"/>
    <property type="match status" value="2"/>
</dbReference>
<dbReference type="Proteomes" id="UP000280881">
    <property type="component" value="Unassembled WGS sequence"/>
</dbReference>
<evidence type="ECO:0000256" key="9">
    <source>
        <dbReference type="ARBA" id="ARBA00023303"/>
    </source>
</evidence>
<dbReference type="RefSeq" id="WP_121170283.1">
    <property type="nucleotide sequence ID" value="NZ_RBIE01000001.1"/>
</dbReference>
<keyword evidence="3 11" id="KW-0812">Transmembrane</keyword>
<dbReference type="GO" id="GO:0034707">
    <property type="term" value="C:chloride channel complex"/>
    <property type="evidence" value="ECO:0007669"/>
    <property type="project" value="UniProtKB-KW"/>
</dbReference>
<evidence type="ECO:0000256" key="10">
    <source>
        <dbReference type="PROSITE-ProRule" id="PRU00703"/>
    </source>
</evidence>
<feature type="transmembrane region" description="Helical" evidence="11">
    <location>
        <begin position="342"/>
        <end position="360"/>
    </location>
</feature>
<dbReference type="CDD" id="cd02205">
    <property type="entry name" value="CBS_pair_SF"/>
    <property type="match status" value="1"/>
</dbReference>
<name>A0A420W9J5_9BACT</name>
<feature type="transmembrane region" description="Helical" evidence="11">
    <location>
        <begin position="49"/>
        <end position="66"/>
    </location>
</feature>
<proteinExistence type="predicted"/>
<feature type="transmembrane region" description="Helical" evidence="11">
    <location>
        <begin position="372"/>
        <end position="393"/>
    </location>
</feature>
<dbReference type="InterPro" id="IPR046342">
    <property type="entry name" value="CBS_dom_sf"/>
</dbReference>
<dbReference type="Pfam" id="PF00654">
    <property type="entry name" value="Voltage_CLC"/>
    <property type="match status" value="1"/>
</dbReference>
<keyword evidence="2" id="KW-0813">Transport</keyword>
<feature type="domain" description="CBS" evidence="12">
    <location>
        <begin position="486"/>
        <end position="540"/>
    </location>
</feature>
<keyword evidence="6 11" id="KW-0472">Membrane</keyword>